<evidence type="ECO:0000259" key="3">
    <source>
        <dbReference type="Pfam" id="PF00857"/>
    </source>
</evidence>
<dbReference type="SUPFAM" id="SSF52499">
    <property type="entry name" value="Isochorismatase-like hydrolases"/>
    <property type="match status" value="1"/>
</dbReference>
<feature type="transmembrane region" description="Helical" evidence="2">
    <location>
        <begin position="16"/>
        <end position="36"/>
    </location>
</feature>
<keyword evidence="2" id="KW-1133">Transmembrane helix</keyword>
<dbReference type="AlphaFoldDB" id="A0A8J6XZT5"/>
<gene>
    <name evidence="4" type="ORF">ICL16_44350</name>
</gene>
<accession>A0A8J6XZT5</accession>
<dbReference type="InterPro" id="IPR036380">
    <property type="entry name" value="Isochorismatase-like_sf"/>
</dbReference>
<organism evidence="4 5">
    <name type="scientific">Iningainema tapete BLCC-T55</name>
    <dbReference type="NCBI Taxonomy" id="2748662"/>
    <lineage>
        <taxon>Bacteria</taxon>
        <taxon>Bacillati</taxon>
        <taxon>Cyanobacteriota</taxon>
        <taxon>Cyanophyceae</taxon>
        <taxon>Nostocales</taxon>
        <taxon>Scytonemataceae</taxon>
        <taxon>Iningainema tapete</taxon>
    </lineage>
</organism>
<dbReference type="Pfam" id="PF00857">
    <property type="entry name" value="Isochorismatase"/>
    <property type="match status" value="1"/>
</dbReference>
<dbReference type="PANTHER" id="PTHR43540:SF6">
    <property type="entry name" value="ISOCHORISMATASE-LIKE DOMAIN-CONTAINING PROTEIN"/>
    <property type="match status" value="1"/>
</dbReference>
<keyword evidence="2" id="KW-0812">Transmembrane</keyword>
<dbReference type="InterPro" id="IPR050272">
    <property type="entry name" value="Isochorismatase-like_hydrls"/>
</dbReference>
<evidence type="ECO:0000313" key="4">
    <source>
        <dbReference type="EMBL" id="MBD2778897.1"/>
    </source>
</evidence>
<dbReference type="GO" id="GO:0016787">
    <property type="term" value="F:hydrolase activity"/>
    <property type="evidence" value="ECO:0007669"/>
    <property type="project" value="UniProtKB-KW"/>
</dbReference>
<evidence type="ECO:0000256" key="2">
    <source>
        <dbReference type="SAM" id="Phobius"/>
    </source>
</evidence>
<dbReference type="Gene3D" id="3.40.50.850">
    <property type="entry name" value="Isochorismatase-like"/>
    <property type="match status" value="1"/>
</dbReference>
<dbReference type="EMBL" id="JACXAE010000134">
    <property type="protein sequence ID" value="MBD2778897.1"/>
    <property type="molecule type" value="Genomic_DNA"/>
</dbReference>
<dbReference type="CDD" id="cd00431">
    <property type="entry name" value="cysteine_hydrolases"/>
    <property type="match status" value="1"/>
</dbReference>
<dbReference type="InterPro" id="IPR000868">
    <property type="entry name" value="Isochorismatase-like_dom"/>
</dbReference>
<dbReference type="RefSeq" id="WP_190839099.1">
    <property type="nucleotide sequence ID" value="NZ_CAWPPI010000134.1"/>
</dbReference>
<evidence type="ECO:0000256" key="1">
    <source>
        <dbReference type="ARBA" id="ARBA00022801"/>
    </source>
</evidence>
<keyword evidence="1 4" id="KW-0378">Hydrolase</keyword>
<dbReference type="Proteomes" id="UP000629098">
    <property type="component" value="Unassembled WGS sequence"/>
</dbReference>
<protein>
    <submittedName>
        <fullName evidence="4">Cysteine hydrolase</fullName>
    </submittedName>
</protein>
<proteinExistence type="predicted"/>
<dbReference type="PANTHER" id="PTHR43540">
    <property type="entry name" value="PEROXYUREIDOACRYLATE/UREIDOACRYLATE AMIDOHYDROLASE-RELATED"/>
    <property type="match status" value="1"/>
</dbReference>
<evidence type="ECO:0000313" key="5">
    <source>
        <dbReference type="Proteomes" id="UP000629098"/>
    </source>
</evidence>
<sequence length="219" mass="25166">MQLQIHLDQESTHFTLAWSSSAITLIIAWGIIVSVISKEVFMNLCLFIIDIQNGFIAQNTSHIPQTVKSLLEQNIFEYVVFTRFINTLDSPYVKYLNWHGLFSETEQKIVDEIEPFAQVIFDKTVYTGCNEETLSFIRKRNIQTVFICGIDTEGCVLKTAIDFFENNILTYVLEYYSASNGGKNYHQAAILVLSQLIGRNNIITEPLDKNNFNKYLIKN</sequence>
<keyword evidence="5" id="KW-1185">Reference proteome</keyword>
<comment type="caution">
    <text evidence="4">The sequence shown here is derived from an EMBL/GenBank/DDBJ whole genome shotgun (WGS) entry which is preliminary data.</text>
</comment>
<name>A0A8J6XZT5_9CYAN</name>
<reference evidence="4" key="1">
    <citation type="submission" date="2020-09" db="EMBL/GenBank/DDBJ databases">
        <title>Iningainema tapete sp. nov. (Scytonemataceae, Cyanobacteria) from greenhouses in central Florida (USA) produces two types of nodularin with biosynthetic potential for microcystin-LR and anabaenopeptins.</title>
        <authorList>
            <person name="Berthold D.E."/>
            <person name="Lefler F.W."/>
            <person name="Huang I.-S."/>
            <person name="Abdulla H."/>
            <person name="Zimba P.V."/>
            <person name="Laughinghouse H.D. IV."/>
        </authorList>
    </citation>
    <scope>NUCLEOTIDE SEQUENCE</scope>
    <source>
        <strain evidence="4">BLCCT55</strain>
    </source>
</reference>
<feature type="domain" description="Isochorismatase-like" evidence="3">
    <location>
        <begin position="45"/>
        <end position="196"/>
    </location>
</feature>
<keyword evidence="2" id="KW-0472">Membrane</keyword>